<keyword evidence="3" id="KW-1003">Cell membrane</keyword>
<keyword evidence="4 7" id="KW-0812">Transmembrane</keyword>
<comment type="subcellular location">
    <subcellularLocation>
        <location evidence="1">Cell membrane</location>
        <topology evidence="1">Multi-pass membrane protein</topology>
    </subcellularLocation>
</comment>
<dbReference type="GO" id="GO:0016413">
    <property type="term" value="F:O-acetyltransferase activity"/>
    <property type="evidence" value="ECO:0007669"/>
    <property type="project" value="TreeGrafter"/>
</dbReference>
<feature type="domain" description="Acyltransferase 3" evidence="8">
    <location>
        <begin position="12"/>
        <end position="286"/>
    </location>
</feature>
<keyword evidence="9" id="KW-0808">Transferase</keyword>
<feature type="transmembrane region" description="Helical" evidence="7">
    <location>
        <begin position="243"/>
        <end position="262"/>
    </location>
</feature>
<dbReference type="AlphaFoldDB" id="A0A8X8KL52"/>
<reference evidence="9" key="1">
    <citation type="submission" date="2020-05" db="EMBL/GenBank/DDBJ databases">
        <title>Fertoebacter nigrum gen. nov., sp. nov., a new member of the family Rhodobacteraceae.</title>
        <authorList>
            <person name="Szuroczki S."/>
            <person name="Abbaszade G."/>
            <person name="Buni D."/>
            <person name="Schumann P."/>
            <person name="Toth E."/>
        </authorList>
    </citation>
    <scope>NUCLEOTIDE SEQUENCE</scope>
    <source>
        <strain evidence="9">RG-N-1a</strain>
    </source>
</reference>
<keyword evidence="9" id="KW-0012">Acyltransferase</keyword>
<feature type="transmembrane region" description="Helical" evidence="7">
    <location>
        <begin position="36"/>
        <end position="54"/>
    </location>
</feature>
<feature type="transmembrane region" description="Helical" evidence="7">
    <location>
        <begin position="139"/>
        <end position="160"/>
    </location>
</feature>
<keyword evidence="10" id="KW-1185">Reference proteome</keyword>
<proteinExistence type="inferred from homology"/>
<dbReference type="EMBL" id="WHUT02000006">
    <property type="protein sequence ID" value="NUB44944.1"/>
    <property type="molecule type" value="Genomic_DNA"/>
</dbReference>
<keyword evidence="6 7" id="KW-0472">Membrane</keyword>
<evidence type="ECO:0000256" key="2">
    <source>
        <dbReference type="ARBA" id="ARBA00007400"/>
    </source>
</evidence>
<protein>
    <submittedName>
        <fullName evidence="9">Acyltransferase</fullName>
    </submittedName>
</protein>
<comment type="caution">
    <text evidence="9">The sequence shown here is derived from an EMBL/GenBank/DDBJ whole genome shotgun (WGS) entry which is preliminary data.</text>
</comment>
<evidence type="ECO:0000256" key="4">
    <source>
        <dbReference type="ARBA" id="ARBA00022692"/>
    </source>
</evidence>
<dbReference type="GO" id="GO:0005886">
    <property type="term" value="C:plasma membrane"/>
    <property type="evidence" value="ECO:0007669"/>
    <property type="project" value="UniProtKB-SubCell"/>
</dbReference>
<evidence type="ECO:0000256" key="7">
    <source>
        <dbReference type="SAM" id="Phobius"/>
    </source>
</evidence>
<evidence type="ECO:0000256" key="1">
    <source>
        <dbReference type="ARBA" id="ARBA00004651"/>
    </source>
</evidence>
<evidence type="ECO:0000256" key="5">
    <source>
        <dbReference type="ARBA" id="ARBA00022989"/>
    </source>
</evidence>
<feature type="transmembrane region" description="Helical" evidence="7">
    <location>
        <begin position="74"/>
        <end position="91"/>
    </location>
</feature>
<feature type="transmembrane region" description="Helical" evidence="7">
    <location>
        <begin position="191"/>
        <end position="207"/>
    </location>
</feature>
<evidence type="ECO:0000259" key="8">
    <source>
        <dbReference type="Pfam" id="PF01757"/>
    </source>
</evidence>
<dbReference type="PANTHER" id="PTHR40074:SF2">
    <property type="entry name" value="O-ACETYLTRANSFERASE WECH"/>
    <property type="match status" value="1"/>
</dbReference>
<feature type="transmembrane region" description="Helical" evidence="7">
    <location>
        <begin position="268"/>
        <end position="286"/>
    </location>
</feature>
<dbReference type="PANTHER" id="PTHR40074">
    <property type="entry name" value="O-ACETYLTRANSFERASE WECH"/>
    <property type="match status" value="1"/>
</dbReference>
<keyword evidence="5 7" id="KW-1133">Transmembrane helix</keyword>
<sequence length="296" mass="32421">MAMTAPQDYYRRSIDLARIAAALGIVWAHAHAPGRIVGYVALSLFLVLTGFLAVQSLQRSKGRFTWLARVQRIAFPWLFWSLFFIAVDSATADTPRPLLSDPWSLLVGSTIHLWFLPFVMLASLLVPLLVHLVQTPRALVVACAGLVLISPPLLWAQAFVPMPVPLPQWGYALPPFIYGILAAIGHRQGNALLPLGTAALISAITFAGAPMFWAVQMLLAAVLFEVLWRVELRNQAVAALGKLAFGIYLVHPFFMLVTYKLFGGGVNAAFAALLIFAMSLVATWVLRQVPGLRRVV</sequence>
<dbReference type="Pfam" id="PF01757">
    <property type="entry name" value="Acyl_transf_3"/>
    <property type="match status" value="1"/>
</dbReference>
<dbReference type="Proteomes" id="UP000484076">
    <property type="component" value="Unassembled WGS sequence"/>
</dbReference>
<comment type="similarity">
    <text evidence="2">Belongs to the acyltransferase 3 family.</text>
</comment>
<dbReference type="InterPro" id="IPR002656">
    <property type="entry name" value="Acyl_transf_3_dom"/>
</dbReference>
<evidence type="ECO:0000256" key="6">
    <source>
        <dbReference type="ARBA" id="ARBA00023136"/>
    </source>
</evidence>
<evidence type="ECO:0000256" key="3">
    <source>
        <dbReference type="ARBA" id="ARBA00022475"/>
    </source>
</evidence>
<evidence type="ECO:0000313" key="9">
    <source>
        <dbReference type="EMBL" id="NUB44944.1"/>
    </source>
</evidence>
<feature type="transmembrane region" description="Helical" evidence="7">
    <location>
        <begin position="111"/>
        <end position="132"/>
    </location>
</feature>
<organism evidence="9 10">
    <name type="scientific">Fertoeibacter niger</name>
    <dbReference type="NCBI Taxonomy" id="2656921"/>
    <lineage>
        <taxon>Bacteria</taxon>
        <taxon>Pseudomonadati</taxon>
        <taxon>Pseudomonadota</taxon>
        <taxon>Alphaproteobacteria</taxon>
        <taxon>Rhodobacterales</taxon>
        <taxon>Paracoccaceae</taxon>
        <taxon>Fertoeibacter</taxon>
    </lineage>
</organism>
<dbReference type="RefSeq" id="WP_152825373.1">
    <property type="nucleotide sequence ID" value="NZ_WHUT02000006.1"/>
</dbReference>
<gene>
    <name evidence="9" type="ORF">GEU84_011150</name>
</gene>
<evidence type="ECO:0000313" key="10">
    <source>
        <dbReference type="Proteomes" id="UP000484076"/>
    </source>
</evidence>
<dbReference type="GO" id="GO:0009246">
    <property type="term" value="P:enterobacterial common antigen biosynthetic process"/>
    <property type="evidence" value="ECO:0007669"/>
    <property type="project" value="TreeGrafter"/>
</dbReference>
<accession>A0A8X8KL52</accession>
<feature type="transmembrane region" description="Helical" evidence="7">
    <location>
        <begin position="166"/>
        <end position="184"/>
    </location>
</feature>
<name>A0A8X8KL52_9RHOB</name>